<keyword evidence="1" id="KW-0812">Transmembrane</keyword>
<keyword evidence="1" id="KW-1133">Transmembrane helix</keyword>
<dbReference type="STRING" id="1618436.UV59_C0006G0030"/>
<sequence>MYRKKEQITSSRTIRSFFFSTALVLFLIFLWVISLQYPDNPNPQKQLQTQLAWQSNHPVLINTLSQKYLQHGMTQQARILTNPFVTSAIAAAPTAIVLNTSSQTATSTQPLTEIELLQQQLYWEQVAQQYPNYRDAWVQLYYLQLGQNQEDVYLQQIIKLDPLTAATLPR</sequence>
<keyword evidence="1" id="KW-0472">Membrane</keyword>
<dbReference type="Proteomes" id="UP000034543">
    <property type="component" value="Unassembled WGS sequence"/>
</dbReference>
<organism evidence="2 3">
    <name type="scientific">Candidatus Gottesmanbacteria bacterium GW2011_GWA1_43_11</name>
    <dbReference type="NCBI Taxonomy" id="1618436"/>
    <lineage>
        <taxon>Bacteria</taxon>
        <taxon>Candidatus Gottesmaniibacteriota</taxon>
    </lineage>
</organism>
<dbReference type="EMBL" id="LCFB01000006">
    <property type="protein sequence ID" value="KKS85574.1"/>
    <property type="molecule type" value="Genomic_DNA"/>
</dbReference>
<name>A0A0G1CJ99_9BACT</name>
<protein>
    <submittedName>
        <fullName evidence="2">Uncharacterized protein</fullName>
    </submittedName>
</protein>
<proteinExistence type="predicted"/>
<comment type="caution">
    <text evidence="2">The sequence shown here is derived from an EMBL/GenBank/DDBJ whole genome shotgun (WGS) entry which is preliminary data.</text>
</comment>
<reference evidence="2 3" key="1">
    <citation type="journal article" date="2015" name="Nature">
        <title>rRNA introns, odd ribosomes, and small enigmatic genomes across a large radiation of phyla.</title>
        <authorList>
            <person name="Brown C.T."/>
            <person name="Hug L.A."/>
            <person name="Thomas B.C."/>
            <person name="Sharon I."/>
            <person name="Castelle C.J."/>
            <person name="Singh A."/>
            <person name="Wilkins M.J."/>
            <person name="Williams K.H."/>
            <person name="Banfield J.F."/>
        </authorList>
    </citation>
    <scope>NUCLEOTIDE SEQUENCE [LARGE SCALE GENOMIC DNA]</scope>
</reference>
<dbReference type="AlphaFoldDB" id="A0A0G1CJ99"/>
<evidence type="ECO:0000256" key="1">
    <source>
        <dbReference type="SAM" id="Phobius"/>
    </source>
</evidence>
<feature type="transmembrane region" description="Helical" evidence="1">
    <location>
        <begin position="12"/>
        <end position="33"/>
    </location>
</feature>
<evidence type="ECO:0000313" key="2">
    <source>
        <dbReference type="EMBL" id="KKS85574.1"/>
    </source>
</evidence>
<evidence type="ECO:0000313" key="3">
    <source>
        <dbReference type="Proteomes" id="UP000034543"/>
    </source>
</evidence>
<gene>
    <name evidence="2" type="ORF">UV59_C0006G0030</name>
</gene>
<accession>A0A0G1CJ99</accession>